<keyword evidence="5" id="KW-0789">Thiol protease inhibitor</keyword>
<comment type="subcellular location">
    <subcellularLocation>
        <location evidence="1">Secreted</location>
        <location evidence="1">Extracellular space</location>
    </subcellularLocation>
</comment>
<proteinExistence type="predicted"/>
<dbReference type="PROSITE" id="PS51647">
    <property type="entry name" value="CYSTATIN_KININOGEN"/>
    <property type="match status" value="2"/>
</dbReference>
<dbReference type="CDD" id="cd00042">
    <property type="entry name" value="CY"/>
    <property type="match status" value="2"/>
</dbReference>
<organism evidence="13 14">
    <name type="scientific">Anas zonorhyncha</name>
    <name type="common">Eastern spot-billed duck</name>
    <dbReference type="NCBI Taxonomy" id="75864"/>
    <lineage>
        <taxon>Eukaryota</taxon>
        <taxon>Metazoa</taxon>
        <taxon>Chordata</taxon>
        <taxon>Craniata</taxon>
        <taxon>Vertebrata</taxon>
        <taxon>Euteleostomi</taxon>
        <taxon>Archelosauria</taxon>
        <taxon>Archosauria</taxon>
        <taxon>Dinosauria</taxon>
        <taxon>Saurischia</taxon>
        <taxon>Theropoda</taxon>
        <taxon>Coelurosauria</taxon>
        <taxon>Aves</taxon>
        <taxon>Neognathae</taxon>
        <taxon>Galloanserae</taxon>
        <taxon>Anseriformes</taxon>
        <taxon>Anatidae</taxon>
        <taxon>Anatinae</taxon>
        <taxon>Anas</taxon>
    </lineage>
</organism>
<feature type="signal peptide" evidence="11">
    <location>
        <begin position="1"/>
        <end position="18"/>
    </location>
</feature>
<keyword evidence="4" id="KW-0646">Protease inhibitor</keyword>
<evidence type="ECO:0000256" key="8">
    <source>
        <dbReference type="ARBA" id="ARBA00022858"/>
    </source>
</evidence>
<dbReference type="Proteomes" id="UP000694549">
    <property type="component" value="Unplaced"/>
</dbReference>
<keyword evidence="2" id="KW-0840">Vasodilator</keyword>
<evidence type="ECO:0000256" key="3">
    <source>
        <dbReference type="ARBA" id="ARBA00022525"/>
    </source>
</evidence>
<dbReference type="Ensembl" id="ENSAZOT00000016390.1">
    <property type="protein sequence ID" value="ENSAZOP00000015243.1"/>
    <property type="gene ID" value="ENSAZOG00000009787.1"/>
</dbReference>
<evidence type="ECO:0000313" key="14">
    <source>
        <dbReference type="Proteomes" id="UP000694549"/>
    </source>
</evidence>
<dbReference type="GO" id="GO:0072562">
    <property type="term" value="C:blood microparticle"/>
    <property type="evidence" value="ECO:0007669"/>
    <property type="project" value="TreeGrafter"/>
</dbReference>
<evidence type="ECO:0000313" key="13">
    <source>
        <dbReference type="Ensembl" id="ENSAZOP00000015243.1"/>
    </source>
</evidence>
<evidence type="ECO:0000256" key="11">
    <source>
        <dbReference type="SAM" id="SignalP"/>
    </source>
</evidence>
<sequence length="331" mass="37552">MKTFIVLALCCSFISSRATPLPFEFLDCDNPDVFEAVDTALKKYNGDSTSGNQFALYMVMEAKRTVSPDKQLHVKYRIQETTCAAEENKPWQDCDYKASAEAVSFFTRSPACFWFLSFPVPPKITHSQAVCLGCFHDIASDTLKVSEILKRAIQKFNKHSDEVSLFKLVEIKEAKRQVVAGWNYVIKYEIKETNCSKAQFQELTTECKTISQGVSRGLRITVFPSLYLFMLKLLFLRSEICWFLAAEDVVNPPTLICAGCPRAIPNDSPELTELLKVSMEKYNSETNDDFYYKAGVIESATVQVGILDFFFFKHNCCLSDFCISTPFNQPL</sequence>
<protein>
    <recommendedName>
        <fullName evidence="12">Cystatin kininogen-type domain-containing protein</fullName>
    </recommendedName>
</protein>
<dbReference type="InterPro" id="IPR050735">
    <property type="entry name" value="Kininogen_Fetuin_HRG"/>
</dbReference>
<dbReference type="FunFam" id="3.10.450.10:FF:000002">
    <property type="entry name" value="Kininogen 1"/>
    <property type="match status" value="1"/>
</dbReference>
<dbReference type="PROSITE" id="PS00287">
    <property type="entry name" value="CYSTATIN"/>
    <property type="match status" value="1"/>
</dbReference>
<dbReference type="InterPro" id="IPR027358">
    <property type="entry name" value="Kininogen-type_cystatin_dom"/>
</dbReference>
<keyword evidence="6 11" id="KW-0732">Signal</keyword>
<evidence type="ECO:0000256" key="2">
    <source>
        <dbReference type="ARBA" id="ARBA00022429"/>
    </source>
</evidence>
<keyword evidence="9" id="KW-1015">Disulfide bond</keyword>
<feature type="domain" description="Cystatin kininogen-type" evidence="12">
    <location>
        <begin position="140"/>
        <end position="204"/>
    </location>
</feature>
<dbReference type="GO" id="GO:0030195">
    <property type="term" value="P:negative regulation of blood coagulation"/>
    <property type="evidence" value="ECO:0007669"/>
    <property type="project" value="TreeGrafter"/>
</dbReference>
<dbReference type="Gene3D" id="3.10.450.10">
    <property type="match status" value="3"/>
</dbReference>
<accession>A0A8B9UVM8</accession>
<evidence type="ECO:0000256" key="10">
    <source>
        <dbReference type="ARBA" id="ARBA00023180"/>
    </source>
</evidence>
<keyword evidence="8" id="KW-0838">Vasoactive</keyword>
<evidence type="ECO:0000256" key="1">
    <source>
        <dbReference type="ARBA" id="ARBA00004239"/>
    </source>
</evidence>
<dbReference type="AlphaFoldDB" id="A0A8B9UVM8"/>
<feature type="chain" id="PRO_5034310313" description="Cystatin kininogen-type domain-containing protein" evidence="11">
    <location>
        <begin position="19"/>
        <end position="331"/>
    </location>
</feature>
<evidence type="ECO:0000256" key="9">
    <source>
        <dbReference type="ARBA" id="ARBA00023157"/>
    </source>
</evidence>
<dbReference type="SUPFAM" id="SSF54403">
    <property type="entry name" value="Cystatin/monellin"/>
    <property type="match status" value="3"/>
</dbReference>
<dbReference type="InterPro" id="IPR018073">
    <property type="entry name" value="Prot_inh_cystat_CS"/>
</dbReference>
<name>A0A8B9UVM8_9AVES</name>
<dbReference type="GO" id="GO:0004869">
    <property type="term" value="F:cysteine-type endopeptidase inhibitor activity"/>
    <property type="evidence" value="ECO:0007669"/>
    <property type="project" value="UniProtKB-KW"/>
</dbReference>
<keyword evidence="3" id="KW-0964">Secreted</keyword>
<evidence type="ECO:0000256" key="5">
    <source>
        <dbReference type="ARBA" id="ARBA00022704"/>
    </source>
</evidence>
<dbReference type="GO" id="GO:0007204">
    <property type="term" value="P:positive regulation of cytosolic calcium ion concentration"/>
    <property type="evidence" value="ECO:0007669"/>
    <property type="project" value="TreeGrafter"/>
</dbReference>
<evidence type="ECO:0000256" key="4">
    <source>
        <dbReference type="ARBA" id="ARBA00022690"/>
    </source>
</evidence>
<reference evidence="13" key="1">
    <citation type="submission" date="2025-08" db="UniProtKB">
        <authorList>
            <consortium name="Ensembl"/>
        </authorList>
    </citation>
    <scope>IDENTIFICATION</scope>
</reference>
<keyword evidence="14" id="KW-1185">Reference proteome</keyword>
<keyword evidence="10" id="KW-0325">Glycoprotein</keyword>
<keyword evidence="7" id="KW-0677">Repeat</keyword>
<dbReference type="InterPro" id="IPR000010">
    <property type="entry name" value="Cystatin_dom"/>
</dbReference>
<feature type="domain" description="Cystatin kininogen-type" evidence="12">
    <location>
        <begin position="28"/>
        <end position="102"/>
    </location>
</feature>
<dbReference type="SMART" id="SM00043">
    <property type="entry name" value="CY"/>
    <property type="match status" value="2"/>
</dbReference>
<dbReference type="PANTHER" id="PTHR13814:SF12">
    <property type="entry name" value="KININOGEN-1"/>
    <property type="match status" value="1"/>
</dbReference>
<dbReference type="InterPro" id="IPR046350">
    <property type="entry name" value="Cystatin_sf"/>
</dbReference>
<dbReference type="Pfam" id="PF00031">
    <property type="entry name" value="Cystatin"/>
    <property type="match status" value="3"/>
</dbReference>
<evidence type="ECO:0000256" key="7">
    <source>
        <dbReference type="ARBA" id="ARBA00022737"/>
    </source>
</evidence>
<reference evidence="13" key="2">
    <citation type="submission" date="2025-09" db="UniProtKB">
        <authorList>
            <consortium name="Ensembl"/>
        </authorList>
    </citation>
    <scope>IDENTIFICATION</scope>
</reference>
<evidence type="ECO:0000256" key="6">
    <source>
        <dbReference type="ARBA" id="ARBA00022729"/>
    </source>
</evidence>
<dbReference type="GO" id="GO:0042311">
    <property type="term" value="P:vasodilation"/>
    <property type="evidence" value="ECO:0007669"/>
    <property type="project" value="UniProtKB-KW"/>
</dbReference>
<evidence type="ECO:0000259" key="12">
    <source>
        <dbReference type="PROSITE" id="PS51647"/>
    </source>
</evidence>
<dbReference type="PANTHER" id="PTHR13814">
    <property type="entry name" value="FETUIN"/>
    <property type="match status" value="1"/>
</dbReference>